<dbReference type="GO" id="GO:0016791">
    <property type="term" value="F:phosphatase activity"/>
    <property type="evidence" value="ECO:0007669"/>
    <property type="project" value="TreeGrafter"/>
</dbReference>
<protein>
    <recommendedName>
        <fullName evidence="1">Calcineurin-like phosphoesterase domain-containing protein</fullName>
    </recommendedName>
</protein>
<keyword evidence="3" id="KW-1185">Reference proteome</keyword>
<proteinExistence type="predicted"/>
<dbReference type="InterPro" id="IPR004843">
    <property type="entry name" value="Calcineurin-like_PHP"/>
</dbReference>
<sequence length="233" mass="26825">MTCWWDGHKTLESVRVRQSIVVPDVHGCPQFLVWVDKHFSDRSLILLGDLIHRGPDSRTCLQMALAWAEAGRATLLWGNHEYWVWDEGLRLEETQREDWFRSEEAELVSQYEDASEGLPELIRDMERFALLARPYCVEGEMLCAHAARPSLGLTADNILDNGYIWDSPELGLHPLPTNFFPALTYSVHGHSILKEPVVDLNNDHVVYLDLGSSKTVRFCVWDAENKRIIFYDD</sequence>
<dbReference type="PANTHER" id="PTHR42850">
    <property type="entry name" value="METALLOPHOSPHOESTERASE"/>
    <property type="match status" value="1"/>
</dbReference>
<dbReference type="SUPFAM" id="SSF56300">
    <property type="entry name" value="Metallo-dependent phosphatases"/>
    <property type="match status" value="1"/>
</dbReference>
<dbReference type="PANTHER" id="PTHR42850:SF4">
    <property type="entry name" value="ZINC-DEPENDENT ENDOPOLYPHOSPHATASE"/>
    <property type="match status" value="1"/>
</dbReference>
<dbReference type="AlphaFoldDB" id="A0A553V6B0"/>
<dbReference type="InterPro" id="IPR050126">
    <property type="entry name" value="Ap4A_hydrolase"/>
</dbReference>
<gene>
    <name evidence="2" type="ORF">FNU79_01790</name>
</gene>
<dbReference type="Proteomes" id="UP000316092">
    <property type="component" value="Unassembled WGS sequence"/>
</dbReference>
<dbReference type="InterPro" id="IPR029052">
    <property type="entry name" value="Metallo-depent_PP-like"/>
</dbReference>
<name>A0A553V6B0_9DEIO</name>
<reference evidence="2 3" key="1">
    <citation type="submission" date="2019-07" db="EMBL/GenBank/DDBJ databases">
        <title>Deinococcus detaillus sp. nov., isolated from humus soil in Antarctica.</title>
        <authorList>
            <person name="Zhang K."/>
        </authorList>
    </citation>
    <scope>NUCLEOTIDE SEQUENCE [LARGE SCALE GENOMIC DNA]</scope>
    <source>
        <strain evidence="2 3">H1</strain>
    </source>
</reference>
<comment type="caution">
    <text evidence="2">The sequence shown here is derived from an EMBL/GenBank/DDBJ whole genome shotgun (WGS) entry which is preliminary data.</text>
</comment>
<feature type="domain" description="Calcineurin-like phosphoesterase" evidence="1">
    <location>
        <begin position="21"/>
        <end position="173"/>
    </location>
</feature>
<accession>A0A553V6B0</accession>
<evidence type="ECO:0000313" key="2">
    <source>
        <dbReference type="EMBL" id="TSA87999.1"/>
    </source>
</evidence>
<dbReference type="EMBL" id="VKDB01000001">
    <property type="protein sequence ID" value="TSA87999.1"/>
    <property type="molecule type" value="Genomic_DNA"/>
</dbReference>
<dbReference type="OrthoDB" id="384253at2"/>
<dbReference type="GO" id="GO:0005737">
    <property type="term" value="C:cytoplasm"/>
    <property type="evidence" value="ECO:0007669"/>
    <property type="project" value="TreeGrafter"/>
</dbReference>
<organism evidence="2 3">
    <name type="scientific">Deinococcus detaillensis</name>
    <dbReference type="NCBI Taxonomy" id="2592048"/>
    <lineage>
        <taxon>Bacteria</taxon>
        <taxon>Thermotogati</taxon>
        <taxon>Deinococcota</taxon>
        <taxon>Deinococci</taxon>
        <taxon>Deinococcales</taxon>
        <taxon>Deinococcaceae</taxon>
        <taxon>Deinococcus</taxon>
    </lineage>
</organism>
<dbReference type="Pfam" id="PF00149">
    <property type="entry name" value="Metallophos"/>
    <property type="match status" value="1"/>
</dbReference>
<dbReference type="Gene3D" id="3.60.21.10">
    <property type="match status" value="1"/>
</dbReference>
<evidence type="ECO:0000313" key="3">
    <source>
        <dbReference type="Proteomes" id="UP000316092"/>
    </source>
</evidence>
<evidence type="ECO:0000259" key="1">
    <source>
        <dbReference type="Pfam" id="PF00149"/>
    </source>
</evidence>
<dbReference type="GO" id="GO:0008803">
    <property type="term" value="F:bis(5'-nucleosyl)-tetraphosphatase (symmetrical) activity"/>
    <property type="evidence" value="ECO:0007669"/>
    <property type="project" value="TreeGrafter"/>
</dbReference>
<dbReference type="GO" id="GO:0110154">
    <property type="term" value="P:RNA decapping"/>
    <property type="evidence" value="ECO:0007669"/>
    <property type="project" value="TreeGrafter"/>
</dbReference>